<dbReference type="STRING" id="1027249.SAMN05216179_1239"/>
<dbReference type="RefSeq" id="WP_073200761.1">
    <property type="nucleotide sequence ID" value="NZ_FRCZ01000002.1"/>
</dbReference>
<organism evidence="2 3">
    <name type="scientific">Gracilibacillus kekensis</name>
    <dbReference type="NCBI Taxonomy" id="1027249"/>
    <lineage>
        <taxon>Bacteria</taxon>
        <taxon>Bacillati</taxon>
        <taxon>Bacillota</taxon>
        <taxon>Bacilli</taxon>
        <taxon>Bacillales</taxon>
        <taxon>Bacillaceae</taxon>
        <taxon>Gracilibacillus</taxon>
    </lineage>
</organism>
<evidence type="ECO:0000256" key="1">
    <source>
        <dbReference type="SAM" id="MobiDB-lite"/>
    </source>
</evidence>
<keyword evidence="3" id="KW-1185">Reference proteome</keyword>
<dbReference type="EMBL" id="FRCZ01000002">
    <property type="protein sequence ID" value="SHM90891.1"/>
    <property type="molecule type" value="Genomic_DNA"/>
</dbReference>
<feature type="region of interest" description="Disordered" evidence="1">
    <location>
        <begin position="52"/>
        <end position="80"/>
    </location>
</feature>
<sequence>MEPLPSVWDQVILQFQSHEPTSTNEMFDFQSQPQELNVGWVPYDKQDQMLSIDNRTSGNGSGSGGGNKVHITRLTEDEIK</sequence>
<dbReference type="Proteomes" id="UP000184184">
    <property type="component" value="Unassembled WGS sequence"/>
</dbReference>
<evidence type="ECO:0000313" key="2">
    <source>
        <dbReference type="EMBL" id="SHM90891.1"/>
    </source>
</evidence>
<reference evidence="2 3" key="1">
    <citation type="submission" date="2016-11" db="EMBL/GenBank/DDBJ databases">
        <authorList>
            <person name="Jaros S."/>
            <person name="Januszkiewicz K."/>
            <person name="Wedrychowicz H."/>
        </authorList>
    </citation>
    <scope>NUCLEOTIDE SEQUENCE [LARGE SCALE GENOMIC DNA]</scope>
    <source>
        <strain evidence="2 3">CGMCC 1.10681</strain>
    </source>
</reference>
<dbReference type="OrthoDB" id="2452975at2"/>
<accession>A0A1M7MIW6</accession>
<proteinExistence type="predicted"/>
<evidence type="ECO:0000313" key="3">
    <source>
        <dbReference type="Proteomes" id="UP000184184"/>
    </source>
</evidence>
<dbReference type="AlphaFoldDB" id="A0A1M7MIW6"/>
<name>A0A1M7MIW6_9BACI</name>
<protein>
    <submittedName>
        <fullName evidence="2">Uncharacterized protein</fullName>
    </submittedName>
</protein>
<gene>
    <name evidence="2" type="ORF">SAMN05216179_1239</name>
</gene>